<dbReference type="EMBL" id="CP003235">
    <property type="protein sequence ID" value="AFC28876.1"/>
    <property type="molecule type" value="Genomic_DNA"/>
</dbReference>
<dbReference type="AlphaFoldDB" id="H6NA32"/>
<organism evidence="2 3">
    <name type="scientific">Paenibacillus mucilaginosus 3016</name>
    <dbReference type="NCBI Taxonomy" id="1116391"/>
    <lineage>
        <taxon>Bacteria</taxon>
        <taxon>Bacillati</taxon>
        <taxon>Bacillota</taxon>
        <taxon>Bacilli</taxon>
        <taxon>Bacillales</taxon>
        <taxon>Paenibacillaceae</taxon>
        <taxon>Paenibacillus</taxon>
    </lineage>
</organism>
<feature type="transmembrane region" description="Helical" evidence="1">
    <location>
        <begin position="6"/>
        <end position="37"/>
    </location>
</feature>
<gene>
    <name evidence="2" type="ORF">PM3016_1974</name>
</gene>
<name>H6NA32_9BACL</name>
<sequence>MVVLQILAGILLAVLFWKLVQLTVHILLTAVSLFFLLSLVFPGVLLLLGSLLLVMVSLIATLALLCIGAPFRTKT</sequence>
<accession>H6NA32</accession>
<dbReference type="KEGG" id="pmq:PM3016_1974"/>
<keyword evidence="1" id="KW-0812">Transmembrane</keyword>
<keyword evidence="3" id="KW-1185">Reference proteome</keyword>
<evidence type="ECO:0000256" key="1">
    <source>
        <dbReference type="SAM" id="Phobius"/>
    </source>
</evidence>
<keyword evidence="1" id="KW-0472">Membrane</keyword>
<feature type="transmembrane region" description="Helical" evidence="1">
    <location>
        <begin position="44"/>
        <end position="71"/>
    </location>
</feature>
<evidence type="ECO:0000313" key="2">
    <source>
        <dbReference type="EMBL" id="AFC28876.1"/>
    </source>
</evidence>
<proteinExistence type="predicted"/>
<dbReference type="Proteomes" id="UP000007523">
    <property type="component" value="Chromosome"/>
</dbReference>
<dbReference type="HOGENOM" id="CLU_2667629_0_0_9"/>
<reference evidence="2 3" key="1">
    <citation type="journal article" date="2012" name="J. Bacteriol.">
        <title>Complete Genome Sequence of Paenibacillus mucilaginosus 3016, a Bacterium Functional as Microbial Fertilizer.</title>
        <authorList>
            <person name="Ma M."/>
            <person name="Wang Z."/>
            <person name="Li L."/>
            <person name="Jiang X."/>
            <person name="Guan D."/>
            <person name="Cao F."/>
            <person name="Chen H."/>
            <person name="Wang X."/>
            <person name="Shen D."/>
            <person name="Du B."/>
            <person name="Li J."/>
        </authorList>
    </citation>
    <scope>NUCLEOTIDE SEQUENCE [LARGE SCALE GENOMIC DNA]</scope>
    <source>
        <strain evidence="2 3">3016</strain>
    </source>
</reference>
<protein>
    <submittedName>
        <fullName evidence="2">Uncharacterized protein</fullName>
    </submittedName>
</protein>
<keyword evidence="1" id="KW-1133">Transmembrane helix</keyword>
<evidence type="ECO:0000313" key="3">
    <source>
        <dbReference type="Proteomes" id="UP000007523"/>
    </source>
</evidence>
<dbReference type="RefSeq" id="WP_014369330.1">
    <property type="nucleotide sequence ID" value="NC_016935.1"/>
</dbReference>